<organism evidence="2 3">
    <name type="scientific">Monilinia fructicola</name>
    <name type="common">Brown rot fungus</name>
    <name type="synonym">Ciboria fructicola</name>
    <dbReference type="NCBI Taxonomy" id="38448"/>
    <lineage>
        <taxon>Eukaryota</taxon>
        <taxon>Fungi</taxon>
        <taxon>Dikarya</taxon>
        <taxon>Ascomycota</taxon>
        <taxon>Pezizomycotina</taxon>
        <taxon>Leotiomycetes</taxon>
        <taxon>Helotiales</taxon>
        <taxon>Sclerotiniaceae</taxon>
        <taxon>Monilinia</taxon>
    </lineage>
</organism>
<keyword evidence="1" id="KW-0812">Transmembrane</keyword>
<evidence type="ECO:0000256" key="1">
    <source>
        <dbReference type="SAM" id="Phobius"/>
    </source>
</evidence>
<dbReference type="AlphaFoldDB" id="A0A5M9JD97"/>
<accession>A0A5M9JD97</accession>
<keyword evidence="3" id="KW-1185">Reference proteome</keyword>
<keyword evidence="1" id="KW-1133">Transmembrane helix</keyword>
<dbReference type="Proteomes" id="UP000322873">
    <property type="component" value="Unassembled WGS sequence"/>
</dbReference>
<keyword evidence="1" id="KW-0472">Membrane</keyword>
<comment type="caution">
    <text evidence="2">The sequence shown here is derived from an EMBL/GenBank/DDBJ whole genome shotgun (WGS) entry which is preliminary data.</text>
</comment>
<evidence type="ECO:0000313" key="3">
    <source>
        <dbReference type="Proteomes" id="UP000322873"/>
    </source>
</evidence>
<evidence type="ECO:0000313" key="2">
    <source>
        <dbReference type="EMBL" id="KAA8567241.1"/>
    </source>
</evidence>
<dbReference type="VEuPathDB" id="FungiDB:MFRU_007g02910"/>
<sequence>MYFPFISAPLAQVTAVAAAVTIGVYCLYQWLLPKPIPGIAHNPKAIKSLFGDAPDMIKEVSVTGEFRVWCAKQVKKMNSPICQVFIRPFSQPWILLADFREAKDILTRRKEFDKSSFLSDGMACMGSFHGPHDHKLS</sequence>
<dbReference type="EMBL" id="VICG01000011">
    <property type="protein sequence ID" value="KAA8567241.1"/>
    <property type="molecule type" value="Genomic_DNA"/>
</dbReference>
<gene>
    <name evidence="2" type="ORF">EYC84_010281</name>
</gene>
<feature type="transmembrane region" description="Helical" evidence="1">
    <location>
        <begin position="6"/>
        <end position="28"/>
    </location>
</feature>
<protein>
    <submittedName>
        <fullName evidence="2">Uncharacterized protein</fullName>
    </submittedName>
</protein>
<proteinExistence type="predicted"/>
<name>A0A5M9JD97_MONFR</name>
<reference evidence="2 3" key="1">
    <citation type="submission" date="2019-06" db="EMBL/GenBank/DDBJ databases">
        <title>Genome Sequence of the Brown Rot Fungal Pathogen Monilinia fructicola.</title>
        <authorList>
            <person name="De Miccolis Angelini R.M."/>
            <person name="Landi L."/>
            <person name="Abate D."/>
            <person name="Pollastro S."/>
            <person name="Romanazzi G."/>
            <person name="Faretra F."/>
        </authorList>
    </citation>
    <scope>NUCLEOTIDE SEQUENCE [LARGE SCALE GENOMIC DNA]</scope>
    <source>
        <strain evidence="2 3">Mfrc123</strain>
    </source>
</reference>